<dbReference type="InterPro" id="IPR047757">
    <property type="entry name" value="AfsA-like"/>
</dbReference>
<dbReference type="NCBIfam" id="NF041195">
    <property type="entry name" value="ScbA_BarX_GamBu"/>
    <property type="match status" value="1"/>
</dbReference>
<dbReference type="AlphaFoldDB" id="A0A0B5EL72"/>
<dbReference type="GO" id="GO:0016740">
    <property type="term" value="F:transferase activity"/>
    <property type="evidence" value="ECO:0007669"/>
    <property type="project" value="InterPro"/>
</dbReference>
<dbReference type="InterPro" id="IPR005509">
    <property type="entry name" value="AfsA_hotdog_dom"/>
</dbReference>
<organism evidence="2 3">
    <name type="scientific">Streptomyces albus (strain ATCC 21838 / DSM 41398 / FERM P-419 / JCM 4703 / NBRC 107858)</name>
    <dbReference type="NCBI Taxonomy" id="1081613"/>
    <lineage>
        <taxon>Bacteria</taxon>
        <taxon>Bacillati</taxon>
        <taxon>Actinomycetota</taxon>
        <taxon>Actinomycetes</taxon>
        <taxon>Kitasatosporales</taxon>
        <taxon>Streptomycetaceae</taxon>
        <taxon>Streptomyces</taxon>
    </lineage>
</organism>
<name>A0A0B5EL72_STRA4</name>
<dbReference type="Pfam" id="PF03756">
    <property type="entry name" value="AfsA"/>
    <property type="match status" value="2"/>
</dbReference>
<proteinExistence type="predicted"/>
<keyword evidence="3" id="KW-1185">Reference proteome</keyword>
<dbReference type="Proteomes" id="UP000031523">
    <property type="component" value="Chromosome"/>
</dbReference>
<dbReference type="EMBL" id="CP010519">
    <property type="protein sequence ID" value="AJE83128.1"/>
    <property type="molecule type" value="Genomic_DNA"/>
</dbReference>
<evidence type="ECO:0000313" key="2">
    <source>
        <dbReference type="EMBL" id="AJE83128.1"/>
    </source>
</evidence>
<dbReference type="KEGG" id="sals:SLNWT_2752"/>
<protein>
    <submittedName>
        <fullName evidence="2">BarX</fullName>
    </submittedName>
</protein>
<evidence type="ECO:0000313" key="3">
    <source>
        <dbReference type="Proteomes" id="UP000031523"/>
    </source>
</evidence>
<sequence length="333" mass="36225">MSLIVAASGQPVHAAQRHFAVDSPDVTSVPRQIVHRADDADVLLTHFRQVGTDSYHFAVRWPQTHALFRPVRGRQNPMLIAETIRQAGTALAHAAYHAPLDNQFLLWDLHYEVPDHPVVAALGAPATAAVHAREIKMRGKRLAVIRVEVELYCEGILVGRGGAAANCVSPAAYRRLRPGRADSVQIEVPSPVPHGLTGAEPGDVMLAASGRPGTLLLRADPAHPVIFDSQSDHVPGRGILEAMRQAAQLATGFEHALAPYVSAEFSKYVELDRPCYLTARQLMPQDPESTHPVPHGQIPVAVTLTQDEETVARGLLRIQDAEPEFPHRPAPPR</sequence>
<feature type="domain" description="A-factor biosynthesis hotdog" evidence="1">
    <location>
        <begin position="34"/>
        <end position="164"/>
    </location>
</feature>
<gene>
    <name evidence="2" type="ORF">SLNWT_2752</name>
</gene>
<feature type="domain" description="A-factor biosynthesis hotdog" evidence="1">
    <location>
        <begin position="217"/>
        <end position="317"/>
    </location>
</feature>
<evidence type="ECO:0000259" key="1">
    <source>
        <dbReference type="Pfam" id="PF03756"/>
    </source>
</evidence>
<accession>A0A0B5EL72</accession>
<reference evidence="2 3" key="1">
    <citation type="submission" date="2015-01" db="EMBL/GenBank/DDBJ databases">
        <title>Enhanced salinomycin production by adjusting the supply of polyketide extender units in Streptomyce albus DSM 41398.</title>
        <authorList>
            <person name="Lu C."/>
        </authorList>
    </citation>
    <scope>NUCLEOTIDE SEQUENCE [LARGE SCALE GENOMIC DNA]</scope>
    <source>
        <strain evidence="3">ATCC 21838 / DSM 41398 / FERM P-419 / JCM 4703 / NBRC 107858</strain>
    </source>
</reference>